<keyword evidence="1" id="KW-0812">Transmembrane</keyword>
<keyword evidence="1" id="KW-0472">Membrane</keyword>
<reference evidence="2 3" key="1">
    <citation type="submission" date="2017-01" db="EMBL/GenBank/DDBJ databases">
        <authorList>
            <person name="Mah S.A."/>
            <person name="Swanson W.J."/>
            <person name="Moy G.W."/>
            <person name="Vacquier V.D."/>
        </authorList>
    </citation>
    <scope>NUCLEOTIDE SEQUENCE [LARGE SCALE GENOMIC DNA]</scope>
    <source>
        <strain evidence="2 3">DSM 18014</strain>
    </source>
</reference>
<protein>
    <submittedName>
        <fullName evidence="2">Uncharacterized protein</fullName>
    </submittedName>
</protein>
<dbReference type="EMBL" id="FTOV01000001">
    <property type="protein sequence ID" value="SIS60492.1"/>
    <property type="molecule type" value="Genomic_DNA"/>
</dbReference>
<organism evidence="2 3">
    <name type="scientific">Chryseobacterium gambrini</name>
    <dbReference type="NCBI Taxonomy" id="373672"/>
    <lineage>
        <taxon>Bacteria</taxon>
        <taxon>Pseudomonadati</taxon>
        <taxon>Bacteroidota</taxon>
        <taxon>Flavobacteriia</taxon>
        <taxon>Flavobacteriales</taxon>
        <taxon>Weeksellaceae</taxon>
        <taxon>Chryseobacterium group</taxon>
        <taxon>Chryseobacterium</taxon>
    </lineage>
</organism>
<name>A0A1N7KFX1_9FLAO</name>
<gene>
    <name evidence="2" type="ORF">SAMN05421785_101464</name>
</gene>
<evidence type="ECO:0000256" key="1">
    <source>
        <dbReference type="SAM" id="Phobius"/>
    </source>
</evidence>
<dbReference type="AlphaFoldDB" id="A0A1N7KFX1"/>
<keyword evidence="1" id="KW-1133">Transmembrane helix</keyword>
<feature type="transmembrane region" description="Helical" evidence="1">
    <location>
        <begin position="49"/>
        <end position="71"/>
    </location>
</feature>
<evidence type="ECO:0000313" key="2">
    <source>
        <dbReference type="EMBL" id="SIS60492.1"/>
    </source>
</evidence>
<sequence length="88" mass="10259">MFFIWTNYKHSYLCIGIIFISEMENNKINKEPATEEKKSSRWKSLVKKFGIGGIIFFTVKGIITSTLIYFLGKNFWTVISDYVTGIFD</sequence>
<dbReference type="Proteomes" id="UP000185781">
    <property type="component" value="Unassembled WGS sequence"/>
</dbReference>
<accession>A0A1N7KFX1</accession>
<evidence type="ECO:0000313" key="3">
    <source>
        <dbReference type="Proteomes" id="UP000185781"/>
    </source>
</evidence>
<proteinExistence type="predicted"/>